<sequence length="448" mass="50965">MTVEYLSVSALTKYIKRKFDVDPYLTKVYLTGEISNFRLRPNAHQYFSLKDDHAKISAIMFKSAFNKIKFTPEEGMKVLVTGHISVYEPSGSYQIYVDSMEPDGVGQLYQAYEQLKRKLDQEGLFSQPKKPLVRFPKQIAVVTSPSGAVIRDIITTVRRRYPIAQIVLFPALVQGNEASADIVRQIERVNQLDRFDTLIIGRGGGSIEDLWPFNEEAVARAISASRIPVISSVGHETDTTIADLVADVRAATPTAAAELAVPRLDQVLVDLKTSQNRVINAEYQILQQLELRLKRLRQSPIFTSPERLYETFSQKLDLLSQRLKNQSDKITSGRRNQLSELTMRLKMVAPTHTINDQRQRLRFLVLKLSQQQSKRVSDDRQRYQMLVSALDHLSPLKILRRGYTYTTDESNHFVSRVADLKSKTINVHFSDGIVNATVDQIEHGKEDD</sequence>
<dbReference type="InterPro" id="IPR025824">
    <property type="entry name" value="OB-fold_nuc-bd_dom"/>
</dbReference>
<dbReference type="PANTHER" id="PTHR30008">
    <property type="entry name" value="EXODEOXYRIBONUCLEASE 7 LARGE SUBUNIT"/>
    <property type="match status" value="1"/>
</dbReference>
<proteinExistence type="inferred from homology"/>
<feature type="domain" description="OB-fold nucleic acid binding" evidence="9">
    <location>
        <begin position="6"/>
        <end position="101"/>
    </location>
</feature>
<evidence type="ECO:0000313" key="10">
    <source>
        <dbReference type="EMBL" id="KRM44819.1"/>
    </source>
</evidence>
<evidence type="ECO:0000256" key="1">
    <source>
        <dbReference type="ARBA" id="ARBA00022490"/>
    </source>
</evidence>
<keyword evidence="3 5" id="KW-0378">Hydrolase</keyword>
<dbReference type="InterPro" id="IPR020579">
    <property type="entry name" value="Exonuc_VII_lsu_C"/>
</dbReference>
<dbReference type="PATRIC" id="fig|1423786.4.peg.3077"/>
<keyword evidence="4 5" id="KW-0269">Exonuclease</keyword>
<gene>
    <name evidence="5" type="primary">xseA</name>
    <name evidence="10" type="ORF">FD47_GL002926</name>
</gene>
<organism evidence="10 11">
    <name type="scientific">Lentilactobacillus parafarraginis DSM 18390 = JCM 14109</name>
    <dbReference type="NCBI Taxonomy" id="1423786"/>
    <lineage>
        <taxon>Bacteria</taxon>
        <taxon>Bacillati</taxon>
        <taxon>Bacillota</taxon>
        <taxon>Bacilli</taxon>
        <taxon>Lactobacillales</taxon>
        <taxon>Lactobacillaceae</taxon>
        <taxon>Lentilactobacillus</taxon>
    </lineage>
</organism>
<comment type="function">
    <text evidence="5">Bidirectionally degrades single-stranded DNA into large acid-insoluble oligonucleotides, which are then degraded further into small acid-soluble oligonucleotides.</text>
</comment>
<protein>
    <recommendedName>
        <fullName evidence="5">Exodeoxyribonuclease 7 large subunit</fullName>
        <ecNumber evidence="5">3.1.11.6</ecNumber>
    </recommendedName>
    <alternativeName>
        <fullName evidence="5">Exodeoxyribonuclease VII large subunit</fullName>
        <shortName evidence="5">Exonuclease VII large subunit</shortName>
    </alternativeName>
</protein>
<dbReference type="GO" id="GO:0009318">
    <property type="term" value="C:exodeoxyribonuclease VII complex"/>
    <property type="evidence" value="ECO:0007669"/>
    <property type="project" value="UniProtKB-UniRule"/>
</dbReference>
<dbReference type="GO" id="GO:0003676">
    <property type="term" value="F:nucleic acid binding"/>
    <property type="evidence" value="ECO:0007669"/>
    <property type="project" value="InterPro"/>
</dbReference>
<keyword evidence="7" id="KW-0175">Coiled coil</keyword>
<comment type="caution">
    <text evidence="10">The sequence shown here is derived from an EMBL/GenBank/DDBJ whole genome shotgun (WGS) entry which is preliminary data.</text>
</comment>
<accession>A0A0R1Z1G3</accession>
<evidence type="ECO:0000259" key="8">
    <source>
        <dbReference type="Pfam" id="PF02601"/>
    </source>
</evidence>
<comment type="subunit">
    <text evidence="5">Heterooligomer composed of large and small subunits.</text>
</comment>
<evidence type="ECO:0000256" key="7">
    <source>
        <dbReference type="SAM" id="Coils"/>
    </source>
</evidence>
<evidence type="ECO:0000256" key="2">
    <source>
        <dbReference type="ARBA" id="ARBA00022722"/>
    </source>
</evidence>
<dbReference type="PANTHER" id="PTHR30008:SF0">
    <property type="entry name" value="EXODEOXYRIBONUCLEASE 7 LARGE SUBUNIT"/>
    <property type="match status" value="1"/>
</dbReference>
<dbReference type="AlphaFoldDB" id="A0A0R1Z1G3"/>
<feature type="domain" description="Exonuclease VII large subunit C-terminal" evidence="8">
    <location>
        <begin position="127"/>
        <end position="436"/>
    </location>
</feature>
<dbReference type="EMBL" id="AZFZ01000009">
    <property type="protein sequence ID" value="KRM44819.1"/>
    <property type="molecule type" value="Genomic_DNA"/>
</dbReference>
<evidence type="ECO:0000256" key="6">
    <source>
        <dbReference type="RuleBase" id="RU004355"/>
    </source>
</evidence>
<name>A0A0R1Z1G3_9LACO</name>
<comment type="catalytic activity">
    <reaction evidence="5 6">
        <text>Exonucleolytic cleavage in either 5'- to 3'- or 3'- to 5'-direction to yield nucleoside 5'-phosphates.</text>
        <dbReference type="EC" id="3.1.11.6"/>
    </reaction>
</comment>
<dbReference type="GO" id="GO:0008855">
    <property type="term" value="F:exodeoxyribonuclease VII activity"/>
    <property type="evidence" value="ECO:0007669"/>
    <property type="project" value="UniProtKB-UniRule"/>
</dbReference>
<dbReference type="NCBIfam" id="TIGR00237">
    <property type="entry name" value="xseA"/>
    <property type="match status" value="1"/>
</dbReference>
<evidence type="ECO:0000256" key="5">
    <source>
        <dbReference type="HAMAP-Rule" id="MF_00378"/>
    </source>
</evidence>
<comment type="subcellular location">
    <subcellularLocation>
        <location evidence="5 6">Cytoplasm</location>
    </subcellularLocation>
</comment>
<dbReference type="Proteomes" id="UP000051010">
    <property type="component" value="Unassembled WGS sequence"/>
</dbReference>
<keyword evidence="2 5" id="KW-0540">Nuclease</keyword>
<evidence type="ECO:0000259" key="9">
    <source>
        <dbReference type="Pfam" id="PF13742"/>
    </source>
</evidence>
<dbReference type="InterPro" id="IPR003753">
    <property type="entry name" value="Exonuc_VII_L"/>
</dbReference>
<evidence type="ECO:0000313" key="11">
    <source>
        <dbReference type="Proteomes" id="UP000051010"/>
    </source>
</evidence>
<dbReference type="HAMAP" id="MF_00378">
    <property type="entry name" value="Exonuc_7_L"/>
    <property type="match status" value="1"/>
</dbReference>
<evidence type="ECO:0000256" key="3">
    <source>
        <dbReference type="ARBA" id="ARBA00022801"/>
    </source>
</evidence>
<dbReference type="GO" id="GO:0006308">
    <property type="term" value="P:DNA catabolic process"/>
    <property type="evidence" value="ECO:0007669"/>
    <property type="project" value="UniProtKB-UniRule"/>
</dbReference>
<dbReference type="Pfam" id="PF02601">
    <property type="entry name" value="Exonuc_VII_L"/>
    <property type="match status" value="1"/>
</dbReference>
<dbReference type="EC" id="3.1.11.6" evidence="5"/>
<dbReference type="CDD" id="cd04489">
    <property type="entry name" value="ExoVII_LU_OBF"/>
    <property type="match status" value="1"/>
</dbReference>
<comment type="similarity">
    <text evidence="5 6">Belongs to the XseA family.</text>
</comment>
<reference evidence="10 11" key="1">
    <citation type="journal article" date="2015" name="Genome Announc.">
        <title>Expanding the biotechnology potential of lactobacilli through comparative genomics of 213 strains and associated genera.</title>
        <authorList>
            <person name="Sun Z."/>
            <person name="Harris H.M."/>
            <person name="McCann A."/>
            <person name="Guo C."/>
            <person name="Argimon S."/>
            <person name="Zhang W."/>
            <person name="Yang X."/>
            <person name="Jeffery I.B."/>
            <person name="Cooney J.C."/>
            <person name="Kagawa T.F."/>
            <person name="Liu W."/>
            <person name="Song Y."/>
            <person name="Salvetti E."/>
            <person name="Wrobel A."/>
            <person name="Rasinkangas P."/>
            <person name="Parkhill J."/>
            <person name="Rea M.C."/>
            <person name="O'Sullivan O."/>
            <person name="Ritari J."/>
            <person name="Douillard F.P."/>
            <person name="Paul Ross R."/>
            <person name="Yang R."/>
            <person name="Briner A.E."/>
            <person name="Felis G.E."/>
            <person name="de Vos W.M."/>
            <person name="Barrangou R."/>
            <person name="Klaenhammer T.R."/>
            <person name="Caufield P.W."/>
            <person name="Cui Y."/>
            <person name="Zhang H."/>
            <person name="O'Toole P.W."/>
        </authorList>
    </citation>
    <scope>NUCLEOTIDE SEQUENCE [LARGE SCALE GENOMIC DNA]</scope>
    <source>
        <strain evidence="10 11">DSM 18390</strain>
    </source>
</reference>
<dbReference type="Pfam" id="PF13742">
    <property type="entry name" value="tRNA_anti_2"/>
    <property type="match status" value="1"/>
</dbReference>
<dbReference type="GO" id="GO:0005737">
    <property type="term" value="C:cytoplasm"/>
    <property type="evidence" value="ECO:0007669"/>
    <property type="project" value="UniProtKB-SubCell"/>
</dbReference>
<evidence type="ECO:0000256" key="4">
    <source>
        <dbReference type="ARBA" id="ARBA00022839"/>
    </source>
</evidence>
<dbReference type="RefSeq" id="WP_054733109.1">
    <property type="nucleotide sequence ID" value="NZ_AZFZ01000009.1"/>
</dbReference>
<feature type="coiled-coil region" evidence="7">
    <location>
        <begin position="279"/>
        <end position="329"/>
    </location>
</feature>
<keyword evidence="1 5" id="KW-0963">Cytoplasm</keyword>